<dbReference type="Gene3D" id="3.40.50.10320">
    <property type="entry name" value="LmbE-like"/>
    <property type="match status" value="1"/>
</dbReference>
<dbReference type="SUPFAM" id="SSF102588">
    <property type="entry name" value="LmbE-like"/>
    <property type="match status" value="1"/>
</dbReference>
<evidence type="ECO:0000313" key="1">
    <source>
        <dbReference type="EMBL" id="TJZ62102.1"/>
    </source>
</evidence>
<accession>A0A4U0P5W2</accession>
<dbReference type="Proteomes" id="UP000306808">
    <property type="component" value="Unassembled WGS sequence"/>
</dbReference>
<dbReference type="SUPFAM" id="SSF52317">
    <property type="entry name" value="Class I glutamine amidotransferase-like"/>
    <property type="match status" value="1"/>
</dbReference>
<dbReference type="EMBL" id="SUME01000002">
    <property type="protein sequence ID" value="TJZ62102.1"/>
    <property type="molecule type" value="Genomic_DNA"/>
</dbReference>
<protein>
    <submittedName>
        <fullName evidence="1">PIG-L family deacetylase</fullName>
    </submittedName>
</protein>
<dbReference type="OrthoDB" id="9759749at2"/>
<evidence type="ECO:0000313" key="2">
    <source>
        <dbReference type="Proteomes" id="UP000306808"/>
    </source>
</evidence>
<dbReference type="AlphaFoldDB" id="A0A4U0P5W2"/>
<sequence length="808" mass="91324">MRLEYLSLILCMLFGMHISVAQHTSLSSSEIKLKLEKLNILGSVLYFAAHPDDENTKLIAYLAQDRKYKTGYLSLTRGDGGQNLIGTEQGIELGLIRTQELLAARKIDKGEQFFTSAYDFGFSKTHQETFDFWDKETVLREAVYIIRKLRPDVIITRFPPDERGGHGHHQASAILAHEAYLAAADDSKYPDQFTTVKPWKAKRLVWNTANFGGMNNTSEDQLSIDIGNYNPLIGISYGEISAKSRSQHKSQGFGSASSRGKSIEYFEHVAGEEAKQDLFDGILTSWDRVPKSTGIEQLINKINTQFNSNHPENSINDLILLLKDIQKVEDNYWVAEKSSEIKELILACAGIWIDATTPKTRYVAGETVPVTLEAIVRRPNVAVEILSGQQTASLKTNELWKESQNVTWDYTTQPYWLASPHTLGKFDVKVEDVGYPENKNRPTVTFHFQINNQEIDIDQQVRFRFVDPVRGELYHPIAIMPDLTAKPSLTSVLSKNGESQSVELTFENHHPSKKEYHITVNHPIGWAVDQQRILLDFNESDIISKTFTLQPNGDNRLDTTDYLFFSENGETISDSKFIQYDHIPNISWFPPVKIVLKKVDLINPIKRVGYIHGAGDLIPQSLSAIGIDVTVLNSNQITSAHLTQFDAVVLGVRIFNVNVNSSRILSELLDYTKNGGTVLIQYNVNSRLQTSNLGPYPFNITRNRVTEENAQVHFDKNDPALNFPNRLTDADFEGWIQERGLYFADNIDKNYRTPLVMNDKNEVPNKGSLLIAKYGEGKFVYTSVSFFRQLPAGVPGAYRLFVNLLTKE</sequence>
<name>A0A4U0P5W2_9SPHI</name>
<keyword evidence="2" id="KW-1185">Reference proteome</keyword>
<reference evidence="1 2" key="1">
    <citation type="submission" date="2019-04" db="EMBL/GenBank/DDBJ databases">
        <title>Sphingobacterium olei sp. nov., isolated from oil-contaminated soil.</title>
        <authorList>
            <person name="Liu B."/>
        </authorList>
    </citation>
    <scope>NUCLEOTIDE SEQUENCE [LARGE SCALE GENOMIC DNA]</scope>
    <source>
        <strain evidence="1 2">HAL-9</strain>
    </source>
</reference>
<gene>
    <name evidence="1" type="ORF">FAZ15_06220</name>
</gene>
<proteinExistence type="predicted"/>
<dbReference type="InterPro" id="IPR003737">
    <property type="entry name" value="GlcNAc_PI_deacetylase-related"/>
</dbReference>
<dbReference type="PANTHER" id="PTHR12993:SF11">
    <property type="entry name" value="N-ACETYLGLUCOSAMINYL-PHOSPHATIDYLINOSITOL DE-N-ACETYLASE"/>
    <property type="match status" value="1"/>
</dbReference>
<dbReference type="Pfam" id="PF02585">
    <property type="entry name" value="PIG-L"/>
    <property type="match status" value="1"/>
</dbReference>
<dbReference type="RefSeq" id="WP_136900447.1">
    <property type="nucleotide sequence ID" value="NZ_SUME01000002.1"/>
</dbReference>
<dbReference type="InterPro" id="IPR024078">
    <property type="entry name" value="LmbE-like_dom_sf"/>
</dbReference>
<organism evidence="1 2">
    <name type="scientific">Sphingobacterium olei</name>
    <dbReference type="NCBI Taxonomy" id="2571155"/>
    <lineage>
        <taxon>Bacteria</taxon>
        <taxon>Pseudomonadati</taxon>
        <taxon>Bacteroidota</taxon>
        <taxon>Sphingobacteriia</taxon>
        <taxon>Sphingobacteriales</taxon>
        <taxon>Sphingobacteriaceae</taxon>
        <taxon>Sphingobacterium</taxon>
    </lineage>
</organism>
<dbReference type="GO" id="GO:0016811">
    <property type="term" value="F:hydrolase activity, acting on carbon-nitrogen (but not peptide) bonds, in linear amides"/>
    <property type="evidence" value="ECO:0007669"/>
    <property type="project" value="TreeGrafter"/>
</dbReference>
<dbReference type="PANTHER" id="PTHR12993">
    <property type="entry name" value="N-ACETYLGLUCOSAMINYL-PHOSPHATIDYLINOSITOL DE-N-ACETYLASE-RELATED"/>
    <property type="match status" value="1"/>
</dbReference>
<comment type="caution">
    <text evidence="1">The sequence shown here is derived from an EMBL/GenBank/DDBJ whole genome shotgun (WGS) entry which is preliminary data.</text>
</comment>
<dbReference type="InterPro" id="IPR029062">
    <property type="entry name" value="Class_I_gatase-like"/>
</dbReference>